<reference evidence="8 9" key="2">
    <citation type="submission" date="2023-11" db="UniProtKB">
        <authorList>
            <consortium name="WormBaseParasite"/>
        </authorList>
    </citation>
    <scope>IDENTIFICATION</scope>
</reference>
<dbReference type="InterPro" id="IPR017981">
    <property type="entry name" value="GPCR_2-like_7TM"/>
</dbReference>
<evidence type="ECO:0000256" key="3">
    <source>
        <dbReference type="ARBA" id="ARBA00022989"/>
    </source>
</evidence>
<dbReference type="WBParaSite" id="SRDH1_6070.5">
    <property type="protein sequence ID" value="SRDH1_6070.5"/>
    <property type="gene ID" value="SRDH1_6070"/>
</dbReference>
<feature type="transmembrane region" description="Helical" evidence="5">
    <location>
        <begin position="767"/>
        <end position="794"/>
    </location>
</feature>
<dbReference type="AlphaFoldDB" id="A0AA85FR68"/>
<protein>
    <recommendedName>
        <fullName evidence="6">G-protein coupled receptors family 2 profile 2 domain-containing protein</fullName>
    </recommendedName>
</protein>
<evidence type="ECO:0000256" key="2">
    <source>
        <dbReference type="ARBA" id="ARBA00022692"/>
    </source>
</evidence>
<sequence length="1012" mass="114112">MLRNRVCLAAIGVIPLILVTFFLVFDVCSEHCHNDGNLSIFVNLINKVFLEAKLGKPSYARWANTSITLICSGKGYVDSSVHVLFFFQTSVMWYSVRKVYKMAIGCLKNEHRQLQLDWFPNVPEIIATYVSYEKRIRQVCIFSLSNGILSSGVSVEELNDQSVDMMLTTTVYFLPNSIITNVFFICKQGEVRNGTCHSQLGNGTFYNGEKNIYKNNEFYKITDKVVPTHMGKHECFAKINGTYYVVSVIFSNIIDWVYPDSVSYRFMGEQMCGSDMCIQAANQGYMLCDAGIHDCYVVNNSYQCKKGVPLIDSCEYLAKDFNWSCPHVSRNSPEIADYGRSLHSISYNAKTLYRINPDYILNFTSKFTDDEIRQQLARNSVSERRSVASQLLDSMRFALDMSPTMVTSGYNWSTNLTANSEFLSTSTSKKLKTVSVFLHLIAEIARQTPSVIDLLRSGKETEKSLRFWHLSSDTANITMNSSQGKVIKFSIKPKQSEMHDTFIAVIPAANFPGVLIQLDNIKKMTTPSLDSDVVLVDTNNGLSFTLSVDLSQKPNITVSCEQLKQDPKFKELWNDGNCKTIVVGSNFECQCLPAQGGTFAIALVYWLGSSHIPLTHVYSISIVNYIFIFVTIVALFLFLIFTRFIGVFRLDQFNIAFCLMVSAIVSLAIPHTTDSQPILCSIIAVAVCYFPLAAFSWKFIFGLNTLILIIAPHSRYHDLVSKPKNCLPLVWIGYLSPAIIIGTWFGYTGEVSNSGLCIGPKTLRWSFVGPITTVVIFNFVILFVVGLVLLRNYLVTRKSKLNKTTHFLVLTQLMLTLGIPYIAIYIQLLDAFTMLIVVPVAMALTAVLMFLLVAVFDEENRHLLRSFIYTHIARSSEHSSGKMALRNQCRSEIESTFKKSPLHHIERDHFSSNYLSTHVLCNPDNEKRVYQHDNTIRRKTQEYSSSIASPETGNSVVLYDSRQLNGELFNDISCTEEDRTVNNLKNDGDVNLGFPNNQIHALPSFNGLVTRM</sequence>
<feature type="transmembrane region" description="Helical" evidence="5">
    <location>
        <begin position="729"/>
        <end position="747"/>
    </location>
</feature>
<feature type="transmembrane region" description="Helical" evidence="5">
    <location>
        <begin position="832"/>
        <end position="856"/>
    </location>
</feature>
<dbReference type="GO" id="GO:0007189">
    <property type="term" value="P:adenylate cyclase-activating G protein-coupled receptor signaling pathway"/>
    <property type="evidence" value="ECO:0007669"/>
    <property type="project" value="TreeGrafter"/>
</dbReference>
<evidence type="ECO:0000313" key="7">
    <source>
        <dbReference type="Proteomes" id="UP000050792"/>
    </source>
</evidence>
<keyword evidence="4 5" id="KW-0472">Membrane</keyword>
<evidence type="ECO:0000256" key="1">
    <source>
        <dbReference type="ARBA" id="ARBA00004141"/>
    </source>
</evidence>
<comment type="subcellular location">
    <subcellularLocation>
        <location evidence="1">Membrane</location>
        <topology evidence="1">Multi-pass membrane protein</topology>
    </subcellularLocation>
</comment>
<evidence type="ECO:0000259" key="6">
    <source>
        <dbReference type="PROSITE" id="PS50261"/>
    </source>
</evidence>
<feature type="transmembrane region" description="Helical" evidence="5">
    <location>
        <begin position="682"/>
        <end position="709"/>
    </location>
</feature>
<dbReference type="GO" id="GO:0005886">
    <property type="term" value="C:plasma membrane"/>
    <property type="evidence" value="ECO:0007669"/>
    <property type="project" value="TreeGrafter"/>
</dbReference>
<evidence type="ECO:0000256" key="4">
    <source>
        <dbReference type="ARBA" id="ARBA00023136"/>
    </source>
</evidence>
<feature type="transmembrane region" description="Helical" evidence="5">
    <location>
        <begin position="622"/>
        <end position="641"/>
    </location>
</feature>
<dbReference type="PROSITE" id="PS50261">
    <property type="entry name" value="G_PROTEIN_RECEP_F2_4"/>
    <property type="match status" value="1"/>
</dbReference>
<dbReference type="InterPro" id="IPR000832">
    <property type="entry name" value="GPCR_2_secretin-like"/>
</dbReference>
<dbReference type="Proteomes" id="UP000050792">
    <property type="component" value="Unassembled WGS sequence"/>
</dbReference>
<dbReference type="Pfam" id="PF00002">
    <property type="entry name" value="7tm_2"/>
    <property type="match status" value="1"/>
</dbReference>
<evidence type="ECO:0000313" key="8">
    <source>
        <dbReference type="WBParaSite" id="SRDH1_6070.17"/>
    </source>
</evidence>
<dbReference type="WBParaSite" id="SRDH1_6070.17">
    <property type="protein sequence ID" value="SRDH1_6070.17"/>
    <property type="gene ID" value="SRDH1_6070"/>
</dbReference>
<accession>A0AA85FR68</accession>
<dbReference type="PANTHER" id="PTHR12011:SF471">
    <property type="entry name" value="G-PROTEIN COUPLED RECEPTORS FAMILY 2 PROFILE 2 DOMAIN-CONTAINING PROTEIN"/>
    <property type="match status" value="1"/>
</dbReference>
<reference evidence="7" key="1">
    <citation type="submission" date="2022-06" db="EMBL/GenBank/DDBJ databases">
        <authorList>
            <person name="Berger JAMES D."/>
            <person name="Berger JAMES D."/>
        </authorList>
    </citation>
    <scope>NUCLEOTIDE SEQUENCE [LARGE SCALE GENOMIC DNA]</scope>
</reference>
<feature type="transmembrane region" description="Helical" evidence="5">
    <location>
        <begin position="806"/>
        <end position="826"/>
    </location>
</feature>
<dbReference type="GO" id="GO:0004930">
    <property type="term" value="F:G protein-coupled receptor activity"/>
    <property type="evidence" value="ECO:0007669"/>
    <property type="project" value="InterPro"/>
</dbReference>
<feature type="domain" description="G-protein coupled receptors family 2 profile 2" evidence="6">
    <location>
        <begin position="616"/>
        <end position="857"/>
    </location>
</feature>
<name>A0AA85FR68_9TREM</name>
<keyword evidence="7" id="KW-1185">Reference proteome</keyword>
<keyword evidence="3 5" id="KW-1133">Transmembrane helix</keyword>
<feature type="transmembrane region" description="Helical" evidence="5">
    <location>
        <begin position="7"/>
        <end position="25"/>
    </location>
</feature>
<feature type="transmembrane region" description="Helical" evidence="5">
    <location>
        <begin position="653"/>
        <end position="670"/>
    </location>
</feature>
<proteinExistence type="predicted"/>
<evidence type="ECO:0000313" key="9">
    <source>
        <dbReference type="WBParaSite" id="SRDH1_6070.5"/>
    </source>
</evidence>
<dbReference type="Gene3D" id="1.20.1070.10">
    <property type="entry name" value="Rhodopsin 7-helix transmembrane proteins"/>
    <property type="match status" value="1"/>
</dbReference>
<keyword evidence="2 5" id="KW-0812">Transmembrane</keyword>
<dbReference type="PANTHER" id="PTHR12011">
    <property type="entry name" value="ADHESION G-PROTEIN COUPLED RECEPTOR"/>
    <property type="match status" value="1"/>
</dbReference>
<dbReference type="GO" id="GO:0007166">
    <property type="term" value="P:cell surface receptor signaling pathway"/>
    <property type="evidence" value="ECO:0007669"/>
    <property type="project" value="InterPro"/>
</dbReference>
<evidence type="ECO:0000256" key="5">
    <source>
        <dbReference type="SAM" id="Phobius"/>
    </source>
</evidence>
<organism evidence="7 8">
    <name type="scientific">Schistosoma rodhaini</name>
    <dbReference type="NCBI Taxonomy" id="6188"/>
    <lineage>
        <taxon>Eukaryota</taxon>
        <taxon>Metazoa</taxon>
        <taxon>Spiralia</taxon>
        <taxon>Lophotrochozoa</taxon>
        <taxon>Platyhelminthes</taxon>
        <taxon>Trematoda</taxon>
        <taxon>Digenea</taxon>
        <taxon>Strigeidida</taxon>
        <taxon>Schistosomatoidea</taxon>
        <taxon>Schistosomatidae</taxon>
        <taxon>Schistosoma</taxon>
    </lineage>
</organism>